<dbReference type="GO" id="GO:0020037">
    <property type="term" value="F:heme binding"/>
    <property type="evidence" value="ECO:0007669"/>
    <property type="project" value="InterPro"/>
</dbReference>
<dbReference type="InterPro" id="IPR001128">
    <property type="entry name" value="Cyt_P450"/>
</dbReference>
<feature type="signal peptide" evidence="1">
    <location>
        <begin position="1"/>
        <end position="26"/>
    </location>
</feature>
<organism evidence="2 3">
    <name type="scientific">Schizophyllum amplum</name>
    <dbReference type="NCBI Taxonomy" id="97359"/>
    <lineage>
        <taxon>Eukaryota</taxon>
        <taxon>Fungi</taxon>
        <taxon>Dikarya</taxon>
        <taxon>Basidiomycota</taxon>
        <taxon>Agaricomycotina</taxon>
        <taxon>Agaricomycetes</taxon>
        <taxon>Agaricomycetidae</taxon>
        <taxon>Agaricales</taxon>
        <taxon>Schizophyllaceae</taxon>
        <taxon>Schizophyllum</taxon>
    </lineage>
</organism>
<sequence length="394" mass="43543">MAASAMGKSALLLYLVSCLFRRLSSSSSLLDTAHRVLDPPDSTTSDRLQARASPNTRLRRAFGLTNTFVDADPAIHGRFVRAATRFLNRARNWEELRGAADIATHATLRNVGSVAPYADVVQEATLRFVLAGLLNIDTLSGSEEETALIRRATSLITELWVRSKLEHLRDQDRLDELNAILRQLMPDTEAFPNPLDWVIPTWETMWRVIAIALAHVVADDAARAALLAFHKDPTPSQFTHRATSDSPAVSDIVEEALRLHPPTRHIYRLVSQPSIFARIFPVPVLRALGIPTHTARNEVADIAGLQRSSVWDSPDEWDPLRHEPGRRTAGQAATLMAFGHGRNACVARAWAPMAAGVLMAGIVRGMEVRWVVGRGAKMGGREGWDGWCVREVEE</sequence>
<feature type="chain" id="PRO_5021735968" evidence="1">
    <location>
        <begin position="27"/>
        <end position="394"/>
    </location>
</feature>
<dbReference type="EMBL" id="VDMD01000052">
    <property type="protein sequence ID" value="TRM57149.1"/>
    <property type="molecule type" value="Genomic_DNA"/>
</dbReference>
<evidence type="ECO:0000313" key="3">
    <source>
        <dbReference type="Proteomes" id="UP000320762"/>
    </source>
</evidence>
<reference evidence="2 3" key="1">
    <citation type="journal article" date="2019" name="New Phytol.">
        <title>Comparative genomics reveals unique wood-decay strategies and fruiting body development in the Schizophyllaceae.</title>
        <authorList>
            <person name="Almasi E."/>
            <person name="Sahu N."/>
            <person name="Krizsan K."/>
            <person name="Balint B."/>
            <person name="Kovacs G.M."/>
            <person name="Kiss B."/>
            <person name="Cseklye J."/>
            <person name="Drula E."/>
            <person name="Henrissat B."/>
            <person name="Nagy I."/>
            <person name="Chovatia M."/>
            <person name="Adam C."/>
            <person name="LaButti K."/>
            <person name="Lipzen A."/>
            <person name="Riley R."/>
            <person name="Grigoriev I.V."/>
            <person name="Nagy L.G."/>
        </authorList>
    </citation>
    <scope>NUCLEOTIDE SEQUENCE [LARGE SCALE GENOMIC DNA]</scope>
    <source>
        <strain evidence="2 3">NL-1724</strain>
    </source>
</reference>
<evidence type="ECO:0000256" key="1">
    <source>
        <dbReference type="SAM" id="SignalP"/>
    </source>
</evidence>
<dbReference type="STRING" id="97359.A0A550BX75"/>
<dbReference type="SUPFAM" id="SSF48264">
    <property type="entry name" value="Cytochrome P450"/>
    <property type="match status" value="1"/>
</dbReference>
<dbReference type="GO" id="GO:0005506">
    <property type="term" value="F:iron ion binding"/>
    <property type="evidence" value="ECO:0007669"/>
    <property type="project" value="InterPro"/>
</dbReference>
<keyword evidence="3" id="KW-1185">Reference proteome</keyword>
<accession>A0A550BX75</accession>
<evidence type="ECO:0000313" key="2">
    <source>
        <dbReference type="EMBL" id="TRM57149.1"/>
    </source>
</evidence>
<gene>
    <name evidence="2" type="ORF">BD626DRAFT_574848</name>
</gene>
<dbReference type="GO" id="GO:0016705">
    <property type="term" value="F:oxidoreductase activity, acting on paired donors, with incorporation or reduction of molecular oxygen"/>
    <property type="evidence" value="ECO:0007669"/>
    <property type="project" value="InterPro"/>
</dbReference>
<dbReference type="OrthoDB" id="10029320at2759"/>
<dbReference type="Pfam" id="PF00067">
    <property type="entry name" value="p450"/>
    <property type="match status" value="1"/>
</dbReference>
<comment type="caution">
    <text evidence="2">The sequence shown here is derived from an EMBL/GenBank/DDBJ whole genome shotgun (WGS) entry which is preliminary data.</text>
</comment>
<dbReference type="AlphaFoldDB" id="A0A550BX75"/>
<name>A0A550BX75_9AGAR</name>
<dbReference type="InterPro" id="IPR036396">
    <property type="entry name" value="Cyt_P450_sf"/>
</dbReference>
<proteinExistence type="predicted"/>
<keyword evidence="1" id="KW-0732">Signal</keyword>
<protein>
    <submittedName>
        <fullName evidence="2">Cytochrome P450</fullName>
    </submittedName>
</protein>
<dbReference type="Gene3D" id="1.10.630.10">
    <property type="entry name" value="Cytochrome P450"/>
    <property type="match status" value="1"/>
</dbReference>
<dbReference type="GO" id="GO:0004497">
    <property type="term" value="F:monooxygenase activity"/>
    <property type="evidence" value="ECO:0007669"/>
    <property type="project" value="InterPro"/>
</dbReference>
<dbReference type="Proteomes" id="UP000320762">
    <property type="component" value="Unassembled WGS sequence"/>
</dbReference>